<keyword evidence="1" id="KW-0472">Membrane</keyword>
<evidence type="ECO:0000256" key="1">
    <source>
        <dbReference type="SAM" id="Phobius"/>
    </source>
</evidence>
<evidence type="ECO:0000313" key="5">
    <source>
        <dbReference type="Proteomes" id="UP000254329"/>
    </source>
</evidence>
<dbReference type="SUPFAM" id="SSF103481">
    <property type="entry name" value="Multidrug resistance efflux transporter EmrE"/>
    <property type="match status" value="2"/>
</dbReference>
<sequence length="297" mass="33943">MFFAYFIALFSGILWGGVTFLYSLLNNSYPISNNSSFILIILFFIDFIAFISVSFYIFFRKKNRISILTLSNKGMIFSCLAGILSASAMLCYLFAISTMNSSYIASISALYPIIGATFSYVLLKEKLSRYAKYGFLIAIFCSALLSYQYDNEFYILGGVLALCTAFGWGIEIAVSGYAMRYLKFHYVYLFRQLSSSILYLASFLTLFYIKKDIPDGINFNIKFILLGIISFSIISYYLYYRAIYYIKPIRAMILNITYGVWVVVFEYFFSNSNISISHILLSLGIVLGCVFVLRENV</sequence>
<dbReference type="Proteomes" id="UP000254496">
    <property type="component" value="Unassembled WGS sequence"/>
</dbReference>
<dbReference type="RefSeq" id="WP_078218654.1">
    <property type="nucleotide sequence ID" value="NZ_MUXZ01000018.1"/>
</dbReference>
<evidence type="ECO:0000313" key="3">
    <source>
        <dbReference type="EMBL" id="STO60799.1"/>
    </source>
</evidence>
<dbReference type="Pfam" id="PF00892">
    <property type="entry name" value="EamA"/>
    <property type="match status" value="2"/>
</dbReference>
<feature type="transmembrane region" description="Helical" evidence="1">
    <location>
        <begin position="221"/>
        <end position="239"/>
    </location>
</feature>
<feature type="transmembrane region" description="Helical" evidence="1">
    <location>
        <begin position="5"/>
        <end position="25"/>
    </location>
</feature>
<protein>
    <submittedName>
        <fullName evidence="3">Protein LicB</fullName>
    </submittedName>
</protein>
<accession>A0A1V4B0R9</accession>
<dbReference type="Proteomes" id="UP000254329">
    <property type="component" value="Unassembled WGS sequence"/>
</dbReference>
<feature type="transmembrane region" description="Helical" evidence="1">
    <location>
        <begin position="103"/>
        <end position="123"/>
    </location>
</feature>
<feature type="transmembrane region" description="Helical" evidence="1">
    <location>
        <begin position="251"/>
        <end position="269"/>
    </location>
</feature>
<feature type="transmembrane region" description="Helical" evidence="1">
    <location>
        <begin position="37"/>
        <end position="59"/>
    </location>
</feature>
<feature type="transmembrane region" description="Helical" evidence="1">
    <location>
        <begin position="275"/>
        <end position="293"/>
    </location>
</feature>
<keyword evidence="5" id="KW-1185">Reference proteome</keyword>
<feature type="transmembrane region" description="Helical" evidence="1">
    <location>
        <begin position="153"/>
        <end position="174"/>
    </location>
</feature>
<proteinExistence type="predicted"/>
<keyword evidence="1" id="KW-1133">Transmembrane helix</keyword>
<dbReference type="EMBL" id="UGHF01000001">
    <property type="protein sequence ID" value="STO60799.1"/>
    <property type="molecule type" value="Genomic_DNA"/>
</dbReference>
<dbReference type="PANTHER" id="PTHR22911:SF137">
    <property type="entry name" value="SOLUTE CARRIER FAMILY 35 MEMBER G2-RELATED"/>
    <property type="match status" value="1"/>
</dbReference>
<feature type="transmembrane region" description="Helical" evidence="1">
    <location>
        <begin position="186"/>
        <end position="209"/>
    </location>
</feature>
<evidence type="ECO:0000313" key="4">
    <source>
        <dbReference type="EMBL" id="STO68303.1"/>
    </source>
</evidence>
<feature type="domain" description="EamA" evidence="2">
    <location>
        <begin position="157"/>
        <end position="293"/>
    </location>
</feature>
<dbReference type="PANTHER" id="PTHR22911">
    <property type="entry name" value="ACYL-MALONYL CONDENSING ENZYME-RELATED"/>
    <property type="match status" value="1"/>
</dbReference>
<evidence type="ECO:0000313" key="6">
    <source>
        <dbReference type="Proteomes" id="UP000254496"/>
    </source>
</evidence>
<name>A0A1V4B0R9_9PAST</name>
<dbReference type="AlphaFoldDB" id="A0A1V4B0R9"/>
<feature type="transmembrane region" description="Helical" evidence="1">
    <location>
        <begin position="75"/>
        <end position="97"/>
    </location>
</feature>
<gene>
    <name evidence="3" type="ORF">NCTC1659_02100</name>
    <name evidence="4" type="ORF">NCTC8540_00792</name>
</gene>
<dbReference type="STRING" id="733.B0186_06985"/>
<dbReference type="GO" id="GO:0016020">
    <property type="term" value="C:membrane"/>
    <property type="evidence" value="ECO:0007669"/>
    <property type="project" value="InterPro"/>
</dbReference>
<keyword evidence="1" id="KW-0812">Transmembrane</keyword>
<dbReference type="InterPro" id="IPR037185">
    <property type="entry name" value="EmrE-like"/>
</dbReference>
<reference evidence="5 6" key="1">
    <citation type="submission" date="2018-06" db="EMBL/GenBank/DDBJ databases">
        <authorList>
            <consortium name="Pathogen Informatics"/>
            <person name="Doyle S."/>
        </authorList>
    </citation>
    <scope>NUCLEOTIDE SEQUENCE [LARGE SCALE GENOMIC DNA]</scope>
    <source>
        <strain evidence="3 5">NCTC1659</strain>
        <strain evidence="4 6">NCTC8540</strain>
    </source>
</reference>
<dbReference type="OrthoDB" id="5604143at2"/>
<organism evidence="3 5">
    <name type="scientific">Canicola haemoglobinophilus</name>
    <dbReference type="NCBI Taxonomy" id="733"/>
    <lineage>
        <taxon>Bacteria</taxon>
        <taxon>Pseudomonadati</taxon>
        <taxon>Pseudomonadota</taxon>
        <taxon>Gammaproteobacteria</taxon>
        <taxon>Pasteurellales</taxon>
        <taxon>Pasteurellaceae</taxon>
        <taxon>Canicola</taxon>
    </lineage>
</organism>
<dbReference type="InterPro" id="IPR000620">
    <property type="entry name" value="EamA_dom"/>
</dbReference>
<feature type="transmembrane region" description="Helical" evidence="1">
    <location>
        <begin position="130"/>
        <end position="147"/>
    </location>
</feature>
<evidence type="ECO:0000259" key="2">
    <source>
        <dbReference type="Pfam" id="PF00892"/>
    </source>
</evidence>
<dbReference type="EMBL" id="UGHJ01000001">
    <property type="protein sequence ID" value="STO68303.1"/>
    <property type="molecule type" value="Genomic_DNA"/>
</dbReference>
<feature type="domain" description="EamA" evidence="2">
    <location>
        <begin position="3"/>
        <end position="146"/>
    </location>
</feature>